<feature type="domain" description="3-deoxy-D-manno-octulosonic-acid transferase N-terminal" evidence="13">
    <location>
        <begin position="50"/>
        <end position="213"/>
    </location>
</feature>
<feature type="domain" description="Glycosyl transferase family 1" evidence="12">
    <location>
        <begin position="303"/>
        <end position="398"/>
    </location>
</feature>
<evidence type="ECO:0000256" key="5">
    <source>
        <dbReference type="ARBA" id="ARBA00022519"/>
    </source>
</evidence>
<dbReference type="AlphaFoldDB" id="A0A517YWS3"/>
<keyword evidence="11" id="KW-1003">Cell membrane</keyword>
<dbReference type="Pfam" id="PF04413">
    <property type="entry name" value="Glycos_transf_N"/>
    <property type="match status" value="1"/>
</dbReference>
<comment type="function">
    <text evidence="11">Involved in lipopolysaccharide (LPS) biosynthesis. Catalyzes the transfer of 3-deoxy-D-manno-octulosonate (Kdo) residue(s) from CMP-Kdo to lipid IV(A), the tetraacyldisaccharide-1,4'-bisphosphate precursor of lipid A.</text>
</comment>
<dbReference type="EC" id="2.4.99.12" evidence="3 11"/>
<protein>
    <recommendedName>
        <fullName evidence="4 11">3-deoxy-D-manno-octulosonic acid transferase</fullName>
        <shortName evidence="11">Kdo transferase</shortName>
        <ecNumber evidence="3 11">2.4.99.12</ecNumber>
    </recommendedName>
    <alternativeName>
        <fullName evidence="7 11">Lipid IV(A) 3-deoxy-D-manno-octulosonic acid transferase</fullName>
    </alternativeName>
</protein>
<dbReference type="GO" id="GO:0009245">
    <property type="term" value="P:lipid A biosynthetic process"/>
    <property type="evidence" value="ECO:0007669"/>
    <property type="project" value="TreeGrafter"/>
</dbReference>
<feature type="active site" description="Proton acceptor" evidence="9">
    <location>
        <position position="65"/>
    </location>
</feature>
<keyword evidence="11" id="KW-0448">Lipopolysaccharide biosynthesis</keyword>
<comment type="subcellular location">
    <subcellularLocation>
        <location evidence="1">Cell envelope</location>
    </subcellularLocation>
    <subcellularLocation>
        <location evidence="11">Cell membrane</location>
    </subcellularLocation>
</comment>
<dbReference type="RefSeq" id="WP_200761232.1">
    <property type="nucleotide sequence ID" value="NZ_CP036425.1"/>
</dbReference>
<keyword evidence="5" id="KW-0472">Membrane</keyword>
<evidence type="ECO:0000256" key="6">
    <source>
        <dbReference type="ARBA" id="ARBA00022679"/>
    </source>
</evidence>
<dbReference type="Pfam" id="PF00534">
    <property type="entry name" value="Glycos_transf_1"/>
    <property type="match status" value="1"/>
</dbReference>
<evidence type="ECO:0000256" key="3">
    <source>
        <dbReference type="ARBA" id="ARBA00012621"/>
    </source>
</evidence>
<dbReference type="KEGG" id="pcor:KS4_27200"/>
<dbReference type="Gene3D" id="3.40.50.11720">
    <property type="entry name" value="3-Deoxy-D-manno-octulosonic-acid transferase, N-terminal domain"/>
    <property type="match status" value="1"/>
</dbReference>
<evidence type="ECO:0000259" key="12">
    <source>
        <dbReference type="Pfam" id="PF00534"/>
    </source>
</evidence>
<gene>
    <name evidence="14" type="primary">waaA</name>
    <name evidence="14" type="ORF">KS4_27200</name>
</gene>
<dbReference type="GO" id="GO:0030313">
    <property type="term" value="C:cell envelope"/>
    <property type="evidence" value="ECO:0007669"/>
    <property type="project" value="UniProtKB-SubCell"/>
</dbReference>
<evidence type="ECO:0000313" key="15">
    <source>
        <dbReference type="Proteomes" id="UP000317369"/>
    </source>
</evidence>
<keyword evidence="6 11" id="KW-0808">Transferase</keyword>
<dbReference type="GO" id="GO:0009244">
    <property type="term" value="P:lipopolysaccharide core region biosynthetic process"/>
    <property type="evidence" value="ECO:0007669"/>
    <property type="project" value="UniProtKB-UniRule"/>
</dbReference>
<reference evidence="14 15" key="1">
    <citation type="submission" date="2019-02" db="EMBL/GenBank/DDBJ databases">
        <title>Deep-cultivation of Planctomycetes and their phenomic and genomic characterization uncovers novel biology.</title>
        <authorList>
            <person name="Wiegand S."/>
            <person name="Jogler M."/>
            <person name="Boedeker C."/>
            <person name="Pinto D."/>
            <person name="Vollmers J."/>
            <person name="Rivas-Marin E."/>
            <person name="Kohn T."/>
            <person name="Peeters S.H."/>
            <person name="Heuer A."/>
            <person name="Rast P."/>
            <person name="Oberbeckmann S."/>
            <person name="Bunk B."/>
            <person name="Jeske O."/>
            <person name="Meyerdierks A."/>
            <person name="Storesund J.E."/>
            <person name="Kallscheuer N."/>
            <person name="Luecker S."/>
            <person name="Lage O.M."/>
            <person name="Pohl T."/>
            <person name="Merkel B.J."/>
            <person name="Hornburger P."/>
            <person name="Mueller R.-W."/>
            <person name="Bruemmer F."/>
            <person name="Labrenz M."/>
            <person name="Spormann A.M."/>
            <person name="Op den Camp H."/>
            <person name="Overmann J."/>
            <person name="Amann R."/>
            <person name="Jetten M.S.M."/>
            <person name="Mascher T."/>
            <person name="Medema M.H."/>
            <person name="Devos D.P."/>
            <person name="Kaster A.-K."/>
            <person name="Ovreas L."/>
            <person name="Rohde M."/>
            <person name="Galperin M.Y."/>
            <person name="Jogler C."/>
        </authorList>
    </citation>
    <scope>NUCLEOTIDE SEQUENCE [LARGE SCALE GENOMIC DNA]</scope>
    <source>
        <strain evidence="14 15">KS4</strain>
    </source>
</reference>
<evidence type="ECO:0000259" key="13">
    <source>
        <dbReference type="Pfam" id="PF04413"/>
    </source>
</evidence>
<evidence type="ECO:0000256" key="9">
    <source>
        <dbReference type="PIRSR" id="PIRSR639901-1"/>
    </source>
</evidence>
<dbReference type="PANTHER" id="PTHR42755">
    <property type="entry name" value="3-DEOXY-MANNO-OCTULOSONATE CYTIDYLYLTRANSFERASE"/>
    <property type="match status" value="1"/>
</dbReference>
<evidence type="ECO:0000256" key="2">
    <source>
        <dbReference type="ARBA" id="ARBA00004713"/>
    </source>
</evidence>
<dbReference type="EMBL" id="CP036425">
    <property type="protein sequence ID" value="QDU34649.1"/>
    <property type="molecule type" value="Genomic_DNA"/>
</dbReference>
<organism evidence="14 15">
    <name type="scientific">Poriferisphaera corsica</name>
    <dbReference type="NCBI Taxonomy" id="2528020"/>
    <lineage>
        <taxon>Bacteria</taxon>
        <taxon>Pseudomonadati</taxon>
        <taxon>Planctomycetota</taxon>
        <taxon>Phycisphaerae</taxon>
        <taxon>Phycisphaerales</taxon>
        <taxon>Phycisphaeraceae</taxon>
        <taxon>Poriferisphaera</taxon>
    </lineage>
</organism>
<proteinExistence type="inferred from homology"/>
<evidence type="ECO:0000256" key="1">
    <source>
        <dbReference type="ARBA" id="ARBA00004196"/>
    </source>
</evidence>
<dbReference type="GO" id="GO:0043842">
    <property type="term" value="F:Kdo transferase activity"/>
    <property type="evidence" value="ECO:0007669"/>
    <property type="project" value="UniProtKB-EC"/>
</dbReference>
<feature type="site" description="Transition state stabilizer" evidence="10">
    <location>
        <position position="133"/>
    </location>
</feature>
<dbReference type="GO" id="GO:0005886">
    <property type="term" value="C:plasma membrane"/>
    <property type="evidence" value="ECO:0007669"/>
    <property type="project" value="UniProtKB-SubCell"/>
</dbReference>
<name>A0A517YWS3_9BACT</name>
<keyword evidence="14" id="KW-0328">Glycosyltransferase</keyword>
<comment type="similarity">
    <text evidence="11">Belongs to the glycosyltransferase group 1 family.</text>
</comment>
<comment type="pathway">
    <text evidence="2 11">Bacterial outer membrane biogenesis; LPS core biosynthesis.</text>
</comment>
<evidence type="ECO:0000256" key="4">
    <source>
        <dbReference type="ARBA" id="ARBA00019077"/>
    </source>
</evidence>
<dbReference type="InterPro" id="IPR007507">
    <property type="entry name" value="Glycos_transf_N"/>
</dbReference>
<evidence type="ECO:0000256" key="8">
    <source>
        <dbReference type="ARBA" id="ARBA00049183"/>
    </source>
</evidence>
<sequence length="426" mass="46571">MILRDIAYGVGGLLSAPIWGTAMLKTGKWRTDWAGKLLGRVPEMNTEDVAGEKPTVLIHAVSVGEVMATRTLVDSLEKDGARVVLATTTNTGFERAVKLFGERLMVVRYPLDFSFAVKRFLGEVKPDVVALMELEVWPNFVGMCEKMGIPVAVINGRLTERSYGRYLKVRGLIAGTFEKLSVAAVQTDAYAERFKGLGARDEVVQVLDTMKWDTAKIEDEVEGSESLAEEFGLDRGKLTVVAGSTGPSEEAMLIEAVKGLEQDVNLILVPRKPERFDEVAGLDGGIVRMTRIRKGEKHANPSIYLLDTMGELRKAYALADVVVVGRSFNGLGGSDLIEPIALGKATVMGESYYNFADAVDAFVNDGGIKITDETGLKSALTELLDDEGKREAMREAGRGVIRRRMGSTRRHVDLLLGLVRDERTAK</sequence>
<keyword evidence="5" id="KW-0997">Cell inner membrane</keyword>
<dbReference type="InterPro" id="IPR001296">
    <property type="entry name" value="Glyco_trans_1"/>
</dbReference>
<dbReference type="UniPathway" id="UPA00958"/>
<evidence type="ECO:0000256" key="11">
    <source>
        <dbReference type="RuleBase" id="RU365103"/>
    </source>
</evidence>
<evidence type="ECO:0000256" key="10">
    <source>
        <dbReference type="PIRSR" id="PIRSR639901-2"/>
    </source>
</evidence>
<dbReference type="Gene3D" id="3.40.50.2000">
    <property type="entry name" value="Glycogen Phosphorylase B"/>
    <property type="match status" value="1"/>
</dbReference>
<dbReference type="SUPFAM" id="SSF53756">
    <property type="entry name" value="UDP-Glycosyltransferase/glycogen phosphorylase"/>
    <property type="match status" value="1"/>
</dbReference>
<evidence type="ECO:0000313" key="14">
    <source>
        <dbReference type="EMBL" id="QDU34649.1"/>
    </source>
</evidence>
<dbReference type="InterPro" id="IPR039901">
    <property type="entry name" value="Kdotransferase"/>
</dbReference>
<dbReference type="Proteomes" id="UP000317369">
    <property type="component" value="Chromosome"/>
</dbReference>
<evidence type="ECO:0000256" key="7">
    <source>
        <dbReference type="ARBA" id="ARBA00031445"/>
    </source>
</evidence>
<keyword evidence="15" id="KW-1185">Reference proteome</keyword>
<feature type="site" description="Transition state stabilizer" evidence="10">
    <location>
        <position position="211"/>
    </location>
</feature>
<dbReference type="PANTHER" id="PTHR42755:SF1">
    <property type="entry name" value="3-DEOXY-D-MANNO-OCTULOSONIC ACID TRANSFERASE, MITOCHONDRIAL-RELATED"/>
    <property type="match status" value="1"/>
</dbReference>
<accession>A0A517YWS3</accession>
<dbReference type="InterPro" id="IPR038107">
    <property type="entry name" value="Glycos_transf_N_sf"/>
</dbReference>
<comment type="catalytic activity">
    <reaction evidence="8 11">
        <text>lipid IVA (E. coli) + CMP-3-deoxy-beta-D-manno-octulosonate = alpha-Kdo-(2-&gt;6)-lipid IVA (E. coli) + CMP + H(+)</text>
        <dbReference type="Rhea" id="RHEA:28066"/>
        <dbReference type="ChEBI" id="CHEBI:15378"/>
        <dbReference type="ChEBI" id="CHEBI:58603"/>
        <dbReference type="ChEBI" id="CHEBI:60364"/>
        <dbReference type="ChEBI" id="CHEBI:60377"/>
        <dbReference type="ChEBI" id="CHEBI:85987"/>
        <dbReference type="EC" id="2.4.99.12"/>
    </reaction>
</comment>